<name>A0A9Q3DG31_9BASI</name>
<evidence type="ECO:0000313" key="3">
    <source>
        <dbReference type="Proteomes" id="UP000765509"/>
    </source>
</evidence>
<feature type="compositionally biased region" description="Polar residues" evidence="1">
    <location>
        <begin position="36"/>
        <end position="46"/>
    </location>
</feature>
<feature type="compositionally biased region" description="Basic and acidic residues" evidence="1">
    <location>
        <begin position="77"/>
        <end position="86"/>
    </location>
</feature>
<dbReference type="Proteomes" id="UP000765509">
    <property type="component" value="Unassembled WGS sequence"/>
</dbReference>
<dbReference type="EMBL" id="AVOT02015243">
    <property type="protein sequence ID" value="MBW0499382.1"/>
    <property type="molecule type" value="Genomic_DNA"/>
</dbReference>
<keyword evidence="3" id="KW-1185">Reference proteome</keyword>
<reference evidence="2" key="1">
    <citation type="submission" date="2021-03" db="EMBL/GenBank/DDBJ databases">
        <title>Draft genome sequence of rust myrtle Austropuccinia psidii MF-1, a brazilian biotype.</title>
        <authorList>
            <person name="Quecine M.C."/>
            <person name="Pachon D.M.R."/>
            <person name="Bonatelli M.L."/>
            <person name="Correr F.H."/>
            <person name="Franceschini L.M."/>
            <person name="Leite T.F."/>
            <person name="Margarido G.R.A."/>
            <person name="Almeida C.A."/>
            <person name="Ferrarezi J.A."/>
            <person name="Labate C.A."/>
        </authorList>
    </citation>
    <scope>NUCLEOTIDE SEQUENCE</scope>
    <source>
        <strain evidence="2">MF-1</strain>
    </source>
</reference>
<feature type="compositionally biased region" description="Polar residues" evidence="1">
    <location>
        <begin position="67"/>
        <end position="76"/>
    </location>
</feature>
<evidence type="ECO:0000256" key="1">
    <source>
        <dbReference type="SAM" id="MobiDB-lite"/>
    </source>
</evidence>
<dbReference type="AlphaFoldDB" id="A0A9Q3DG31"/>
<protein>
    <submittedName>
        <fullName evidence="2">Uncharacterized protein</fullName>
    </submittedName>
</protein>
<sequence>MSHSNTDKSYLEGSYRHINEQVKSVLHSIKRKRLGNPSTNSPSSNELLEDPQELPEGGGNSEILQWMESTIIQTSNQKDKVMEQQKEGGGQGRSPSSFYQQASSQSTPQERKKKWKNPYSPSSRIPRIHKYAMENVINMARTFMEFKDKKEQRMRQPSFPKK</sequence>
<feature type="compositionally biased region" description="Polar residues" evidence="1">
    <location>
        <begin position="93"/>
        <end position="108"/>
    </location>
</feature>
<comment type="caution">
    <text evidence="2">The sequence shown here is derived from an EMBL/GenBank/DDBJ whole genome shotgun (WGS) entry which is preliminary data.</text>
</comment>
<gene>
    <name evidence="2" type="ORF">O181_039097</name>
</gene>
<accession>A0A9Q3DG31</accession>
<proteinExistence type="predicted"/>
<feature type="region of interest" description="Disordered" evidence="1">
    <location>
        <begin position="26"/>
        <end position="126"/>
    </location>
</feature>
<organism evidence="2 3">
    <name type="scientific">Austropuccinia psidii MF-1</name>
    <dbReference type="NCBI Taxonomy" id="1389203"/>
    <lineage>
        <taxon>Eukaryota</taxon>
        <taxon>Fungi</taxon>
        <taxon>Dikarya</taxon>
        <taxon>Basidiomycota</taxon>
        <taxon>Pucciniomycotina</taxon>
        <taxon>Pucciniomycetes</taxon>
        <taxon>Pucciniales</taxon>
        <taxon>Sphaerophragmiaceae</taxon>
        <taxon>Austropuccinia</taxon>
    </lineage>
</organism>
<evidence type="ECO:0000313" key="2">
    <source>
        <dbReference type="EMBL" id="MBW0499382.1"/>
    </source>
</evidence>